<dbReference type="PANTHER" id="PTHR23514:SF13">
    <property type="entry name" value="INNER MEMBRANE PROTEIN YBJJ"/>
    <property type="match status" value="1"/>
</dbReference>
<dbReference type="RefSeq" id="WP_229904171.1">
    <property type="nucleotide sequence ID" value="NZ_BNBC01000087.1"/>
</dbReference>
<feature type="transmembrane region" description="Helical" evidence="6">
    <location>
        <begin position="111"/>
        <end position="134"/>
    </location>
</feature>
<dbReference type="Pfam" id="PF07690">
    <property type="entry name" value="MFS_1"/>
    <property type="match status" value="1"/>
</dbReference>
<keyword evidence="3 6" id="KW-1133">Transmembrane helix</keyword>
<feature type="transmembrane region" description="Helical" evidence="6">
    <location>
        <begin position="343"/>
        <end position="364"/>
    </location>
</feature>
<evidence type="ECO:0000256" key="2">
    <source>
        <dbReference type="ARBA" id="ARBA00022692"/>
    </source>
</evidence>
<feature type="transmembrane region" description="Helical" evidence="6">
    <location>
        <begin position="83"/>
        <end position="105"/>
    </location>
</feature>
<protein>
    <submittedName>
        <fullName evidence="7">MFS transporter</fullName>
    </submittedName>
</protein>
<evidence type="ECO:0000256" key="4">
    <source>
        <dbReference type="ARBA" id="ARBA00023136"/>
    </source>
</evidence>
<dbReference type="Proteomes" id="UP000641386">
    <property type="component" value="Unassembled WGS sequence"/>
</dbReference>
<dbReference type="CDD" id="cd17393">
    <property type="entry name" value="MFS_MosC_like"/>
    <property type="match status" value="1"/>
</dbReference>
<organism evidence="7 8">
    <name type="scientific">Streptomyces spiralis</name>
    <dbReference type="NCBI Taxonomy" id="66376"/>
    <lineage>
        <taxon>Bacteria</taxon>
        <taxon>Bacillati</taxon>
        <taxon>Actinomycetota</taxon>
        <taxon>Actinomycetes</taxon>
        <taxon>Kitasatosporales</taxon>
        <taxon>Streptomycetaceae</taxon>
        <taxon>Streptomyces</taxon>
    </lineage>
</organism>
<keyword evidence="4 6" id="KW-0472">Membrane</keyword>
<feature type="compositionally biased region" description="Basic and acidic residues" evidence="5">
    <location>
        <begin position="417"/>
        <end position="430"/>
    </location>
</feature>
<dbReference type="PANTHER" id="PTHR23514">
    <property type="entry name" value="BYPASS OF STOP CODON PROTEIN 6"/>
    <property type="match status" value="1"/>
</dbReference>
<reference evidence="7" key="2">
    <citation type="submission" date="2020-09" db="EMBL/GenBank/DDBJ databases">
        <authorList>
            <person name="Sun Q."/>
            <person name="Ohkuma M."/>
        </authorList>
    </citation>
    <scope>NUCLEOTIDE SEQUENCE</scope>
    <source>
        <strain evidence="7">JCM 3302</strain>
    </source>
</reference>
<evidence type="ECO:0000256" key="1">
    <source>
        <dbReference type="ARBA" id="ARBA00004141"/>
    </source>
</evidence>
<gene>
    <name evidence="7" type="ORF">GCM10014715_87420</name>
</gene>
<dbReference type="InterPro" id="IPR051788">
    <property type="entry name" value="MFS_Transporter"/>
</dbReference>
<feature type="transmembrane region" description="Helical" evidence="6">
    <location>
        <begin position="370"/>
        <end position="391"/>
    </location>
</feature>
<dbReference type="SUPFAM" id="SSF103473">
    <property type="entry name" value="MFS general substrate transporter"/>
    <property type="match status" value="1"/>
</dbReference>
<sequence>MTAAAAPEPSPREIAAGARATYTVFAALGLAGATWASRLPQIRARMDLDPVTLGLLLLMIAVGGVVVLPLAGTVVTRFGPRRTVNAVAVLVGVSLGAVALGYALWTPLVGAGLFLLGTATGFWDVAVTVHAAAVERRIGRSVMPRFFAAFSLGTVAGACLGALMTAWRVPVGPHIGGVAVGIALATPVAARNFLPDSVSRTAGPTRIKAPRRPAPWRDPRTPAIGLVALAFAAAEGAGSNWISLTVIDRHHTTAAVGTLAYAAFLAAVTLGRWLGPLIVDRLGRPGALRAAAAAAAIGVALFALGPAPAGPAGLVLWGTGAALGFPVALSAGADDPDRAAHRVGVITSIGYCGFAGGPPLIGFLADETALAPALLVVAVLMLGAATLAGAARPAPPVPHSPARTAHAVTPTPSASPGEHHAQQPACDRDQ</sequence>
<feature type="transmembrane region" description="Helical" evidence="6">
    <location>
        <begin position="221"/>
        <end position="242"/>
    </location>
</feature>
<comment type="caution">
    <text evidence="7">The sequence shown here is derived from an EMBL/GenBank/DDBJ whole genome shotgun (WGS) entry which is preliminary data.</text>
</comment>
<dbReference type="GO" id="GO:0016020">
    <property type="term" value="C:membrane"/>
    <property type="evidence" value="ECO:0007669"/>
    <property type="project" value="UniProtKB-SubCell"/>
</dbReference>
<feature type="transmembrane region" description="Helical" evidence="6">
    <location>
        <begin position="311"/>
        <end position="331"/>
    </location>
</feature>
<evidence type="ECO:0000256" key="3">
    <source>
        <dbReference type="ARBA" id="ARBA00022989"/>
    </source>
</evidence>
<evidence type="ECO:0000256" key="5">
    <source>
        <dbReference type="SAM" id="MobiDB-lite"/>
    </source>
</evidence>
<proteinExistence type="predicted"/>
<comment type="subcellular location">
    <subcellularLocation>
        <location evidence="1">Membrane</location>
        <topology evidence="1">Multi-pass membrane protein</topology>
    </subcellularLocation>
</comment>
<accession>A0A919AQX6</accession>
<evidence type="ECO:0000313" key="7">
    <source>
        <dbReference type="EMBL" id="GHF19109.1"/>
    </source>
</evidence>
<feature type="transmembrane region" description="Helical" evidence="6">
    <location>
        <begin position="20"/>
        <end position="39"/>
    </location>
</feature>
<feature type="transmembrane region" description="Helical" evidence="6">
    <location>
        <begin position="146"/>
        <end position="169"/>
    </location>
</feature>
<dbReference type="InterPro" id="IPR011701">
    <property type="entry name" value="MFS"/>
</dbReference>
<dbReference type="EMBL" id="BNBC01000087">
    <property type="protein sequence ID" value="GHF19109.1"/>
    <property type="molecule type" value="Genomic_DNA"/>
</dbReference>
<feature type="transmembrane region" description="Helical" evidence="6">
    <location>
        <begin position="175"/>
        <end position="194"/>
    </location>
</feature>
<feature type="region of interest" description="Disordered" evidence="5">
    <location>
        <begin position="392"/>
        <end position="430"/>
    </location>
</feature>
<evidence type="ECO:0000256" key="6">
    <source>
        <dbReference type="SAM" id="Phobius"/>
    </source>
</evidence>
<reference evidence="7" key="1">
    <citation type="journal article" date="2014" name="Int. J. Syst. Evol. Microbiol.">
        <title>Complete genome sequence of Corynebacterium casei LMG S-19264T (=DSM 44701T), isolated from a smear-ripened cheese.</title>
        <authorList>
            <consortium name="US DOE Joint Genome Institute (JGI-PGF)"/>
            <person name="Walter F."/>
            <person name="Albersmeier A."/>
            <person name="Kalinowski J."/>
            <person name="Ruckert C."/>
        </authorList>
    </citation>
    <scope>NUCLEOTIDE SEQUENCE</scope>
    <source>
        <strain evidence="7">JCM 3302</strain>
    </source>
</reference>
<dbReference type="AlphaFoldDB" id="A0A919AQX6"/>
<dbReference type="Gene3D" id="1.20.1250.20">
    <property type="entry name" value="MFS general substrate transporter like domains"/>
    <property type="match status" value="2"/>
</dbReference>
<dbReference type="InterPro" id="IPR036259">
    <property type="entry name" value="MFS_trans_sf"/>
</dbReference>
<dbReference type="GO" id="GO:0022857">
    <property type="term" value="F:transmembrane transporter activity"/>
    <property type="evidence" value="ECO:0007669"/>
    <property type="project" value="InterPro"/>
</dbReference>
<keyword evidence="8" id="KW-1185">Reference proteome</keyword>
<feature type="transmembrane region" description="Helical" evidence="6">
    <location>
        <begin position="254"/>
        <end position="274"/>
    </location>
</feature>
<feature type="transmembrane region" description="Helical" evidence="6">
    <location>
        <begin position="51"/>
        <end position="71"/>
    </location>
</feature>
<keyword evidence="2 6" id="KW-0812">Transmembrane</keyword>
<evidence type="ECO:0000313" key="8">
    <source>
        <dbReference type="Proteomes" id="UP000641386"/>
    </source>
</evidence>
<name>A0A919AQX6_9ACTN</name>
<feature type="transmembrane region" description="Helical" evidence="6">
    <location>
        <begin position="286"/>
        <end position="305"/>
    </location>
</feature>